<dbReference type="CDD" id="cd09279">
    <property type="entry name" value="RNase_HI_like"/>
    <property type="match status" value="1"/>
</dbReference>
<dbReference type="SUPFAM" id="SSF53098">
    <property type="entry name" value="Ribonuclease H-like"/>
    <property type="match status" value="1"/>
</dbReference>
<gene>
    <name evidence="2" type="ORF">AUJ40_02665</name>
</gene>
<feature type="domain" description="RNase H type-1" evidence="1">
    <location>
        <begin position="1"/>
        <end position="140"/>
    </location>
</feature>
<dbReference type="Proteomes" id="UP000182753">
    <property type="component" value="Unassembled WGS sequence"/>
</dbReference>
<dbReference type="GO" id="GO:0003676">
    <property type="term" value="F:nucleic acid binding"/>
    <property type="evidence" value="ECO:0007669"/>
    <property type="project" value="InterPro"/>
</dbReference>
<sequence length="143" mass="16230">MDKIYINTDGGSRGNPGPAAIGIVFSDANGKEIHHYQKCIGRTTNNEAEYQAIIKALEILMQSKWFAENNIADKEVICRLDSQLVVEQINGNYKIKQDHIKLLIAQLRQMISQMHLNISFIHIRREENKLADKLVNQALDGDL</sequence>
<protein>
    <recommendedName>
        <fullName evidence="1">RNase H type-1 domain-containing protein</fullName>
    </recommendedName>
</protein>
<reference evidence="2 3" key="1">
    <citation type="journal article" date="2016" name="Environ. Microbiol.">
        <title>Genomic resolution of a cold subsurface aquifer community provides metabolic insights for novel microbes adapted to high CO concentrations.</title>
        <authorList>
            <person name="Probst A.J."/>
            <person name="Castelle C.J."/>
            <person name="Singh A."/>
            <person name="Brown C.T."/>
            <person name="Anantharaman K."/>
            <person name="Sharon I."/>
            <person name="Hug L.A."/>
            <person name="Burstein D."/>
            <person name="Emerson J.B."/>
            <person name="Thomas B.C."/>
            <person name="Banfield J.F."/>
        </authorList>
    </citation>
    <scope>NUCLEOTIDE SEQUENCE [LARGE SCALE GENOMIC DNA]</scope>
    <source>
        <strain evidence="2">CG1_02_42_45</strain>
    </source>
</reference>
<dbReference type="InterPro" id="IPR036397">
    <property type="entry name" value="RNaseH_sf"/>
</dbReference>
<comment type="caution">
    <text evidence="2">The sequence shown here is derived from an EMBL/GenBank/DDBJ whole genome shotgun (WGS) entry which is preliminary data.</text>
</comment>
<dbReference type="AlphaFoldDB" id="A0A1J4RNQ4"/>
<dbReference type="InterPro" id="IPR012337">
    <property type="entry name" value="RNaseH-like_sf"/>
</dbReference>
<evidence type="ECO:0000259" key="1">
    <source>
        <dbReference type="PROSITE" id="PS50879"/>
    </source>
</evidence>
<evidence type="ECO:0000313" key="3">
    <source>
        <dbReference type="Proteomes" id="UP000182753"/>
    </source>
</evidence>
<dbReference type="PROSITE" id="PS50879">
    <property type="entry name" value="RNASE_H_1"/>
    <property type="match status" value="1"/>
</dbReference>
<dbReference type="PANTHER" id="PTHR47723:SF19">
    <property type="entry name" value="POLYNUCLEOTIDYL TRANSFERASE, RIBONUCLEASE H-LIKE SUPERFAMILY PROTEIN"/>
    <property type="match status" value="1"/>
</dbReference>
<proteinExistence type="predicted"/>
<dbReference type="GO" id="GO:0004523">
    <property type="term" value="F:RNA-DNA hybrid ribonuclease activity"/>
    <property type="evidence" value="ECO:0007669"/>
    <property type="project" value="InterPro"/>
</dbReference>
<dbReference type="Gene3D" id="3.30.420.10">
    <property type="entry name" value="Ribonuclease H-like superfamily/Ribonuclease H"/>
    <property type="match status" value="1"/>
</dbReference>
<dbReference type="EMBL" id="MNUJ01000053">
    <property type="protein sequence ID" value="OIN89019.1"/>
    <property type="molecule type" value="Genomic_DNA"/>
</dbReference>
<dbReference type="InterPro" id="IPR053151">
    <property type="entry name" value="RNase_H-like"/>
</dbReference>
<evidence type="ECO:0000313" key="2">
    <source>
        <dbReference type="EMBL" id="OIN89019.1"/>
    </source>
</evidence>
<accession>A0A1J4RNQ4</accession>
<dbReference type="Pfam" id="PF13456">
    <property type="entry name" value="RVT_3"/>
    <property type="match status" value="1"/>
</dbReference>
<dbReference type="PANTHER" id="PTHR47723">
    <property type="entry name" value="OS05G0353850 PROTEIN"/>
    <property type="match status" value="1"/>
</dbReference>
<name>A0A1J4RNQ4_9BACT</name>
<organism evidence="2 3">
    <name type="scientific">Candidatus Berkelbacteria bacterium CG1_02_42_45</name>
    <dbReference type="NCBI Taxonomy" id="1805036"/>
    <lineage>
        <taxon>Bacteria</taxon>
        <taxon>Candidatus Berkelbacteria</taxon>
    </lineage>
</organism>
<dbReference type="InterPro" id="IPR002156">
    <property type="entry name" value="RNaseH_domain"/>
</dbReference>